<dbReference type="InterPro" id="IPR036259">
    <property type="entry name" value="MFS_trans_sf"/>
</dbReference>
<dbReference type="AlphaFoldDB" id="A0AAD9FNH9"/>
<feature type="transmembrane region" description="Helical" evidence="6">
    <location>
        <begin position="468"/>
        <end position="490"/>
    </location>
</feature>
<keyword evidence="9" id="KW-1185">Reference proteome</keyword>
<dbReference type="SUPFAM" id="SSF103473">
    <property type="entry name" value="MFS general substrate transporter"/>
    <property type="match status" value="1"/>
</dbReference>
<evidence type="ECO:0000256" key="6">
    <source>
        <dbReference type="SAM" id="Phobius"/>
    </source>
</evidence>
<sequence length="541" mass="59325">MTTEYDLDTPGTIRIFDDRHQDGEGTTEITLIPTPSHDPEDPLNWSRGRKNLHLACLTWYTFVLSMGASALSSIYTPLSESTGLTLDQLNVGSGYSYLFIGLSTLILQPAALAFGKRPVYVISIAAAAGLTAWTAFVQGNSQWIANRLLLGFFAGPSFSLVEVSIADVSFLHERSTPLGLYVCLLYVGALLSPILGGYIYTGLGWKAIIWMMAGLEGITAIVLFIFLEETNFTCDIPYVSDNPSQTDGLDRGDDIKGSKEPTVEPTTLPVPAPRMETKWPGPRPWRFGKRSPYASGIMWRGLIQPLALMASPLVFWCGVLYGIYQVYFNLFAFLSSGILSYPPYNFAPNSVGLTWFSPLVTCIPGALFGGWLADKYAIRMAKQNDGICEPEHKLRLFIIPAVFIPIGLLMMGLGPYYEAHWIVYVIGEGVVNLVGPLGTVLVLSYAFDSFHPIQPLDPTGVHASVQDSAPYLTCTMVIAMCVTFGFGYAITPWAFTWGLKNFAISAACSSLVFNGSAVAIYVFGKRLRRVGQGFYNKVINW</sequence>
<feature type="transmembrane region" description="Helical" evidence="6">
    <location>
        <begin position="502"/>
        <end position="523"/>
    </location>
</feature>
<gene>
    <name evidence="8" type="ORF">DB88DRAFT_464238</name>
</gene>
<keyword evidence="3 6" id="KW-1133">Transmembrane helix</keyword>
<keyword evidence="4 6" id="KW-0472">Membrane</keyword>
<comment type="subcellular location">
    <subcellularLocation>
        <location evidence="1">Membrane</location>
        <topology evidence="1">Multi-pass membrane protein</topology>
    </subcellularLocation>
</comment>
<feature type="region of interest" description="Disordered" evidence="5">
    <location>
        <begin position="243"/>
        <end position="263"/>
    </location>
</feature>
<dbReference type="InterPro" id="IPR011701">
    <property type="entry name" value="MFS"/>
</dbReference>
<feature type="transmembrane region" description="Helical" evidence="6">
    <location>
        <begin position="353"/>
        <end position="373"/>
    </location>
</feature>
<evidence type="ECO:0000256" key="4">
    <source>
        <dbReference type="ARBA" id="ARBA00023136"/>
    </source>
</evidence>
<keyword evidence="2 6" id="KW-0812">Transmembrane</keyword>
<name>A0AAD9FNH9_PAPLA</name>
<dbReference type="PANTHER" id="PTHR23502">
    <property type="entry name" value="MAJOR FACILITATOR SUPERFAMILY"/>
    <property type="match status" value="1"/>
</dbReference>
<dbReference type="Gene3D" id="1.20.1250.20">
    <property type="entry name" value="MFS general substrate transporter like domains"/>
    <property type="match status" value="2"/>
</dbReference>
<dbReference type="GO" id="GO:0022857">
    <property type="term" value="F:transmembrane transporter activity"/>
    <property type="evidence" value="ECO:0007669"/>
    <property type="project" value="InterPro"/>
</dbReference>
<proteinExistence type="predicted"/>
<dbReference type="Proteomes" id="UP001182556">
    <property type="component" value="Unassembled WGS sequence"/>
</dbReference>
<reference evidence="8" key="1">
    <citation type="submission" date="2023-02" db="EMBL/GenBank/DDBJ databases">
        <title>Identification and recombinant expression of a fungal hydrolase from Papiliotrema laurentii that hydrolyzes apple cutin and clears colloidal polyester polyurethane.</title>
        <authorList>
            <consortium name="DOE Joint Genome Institute"/>
            <person name="Roman V.A."/>
            <person name="Bojanowski C."/>
            <person name="Crable B.R."/>
            <person name="Wagner D.N."/>
            <person name="Hung C.S."/>
            <person name="Nadeau L.J."/>
            <person name="Schratz L."/>
            <person name="Haridas S."/>
            <person name="Pangilinan J."/>
            <person name="Lipzen A."/>
            <person name="Na H."/>
            <person name="Yan M."/>
            <person name="Ng V."/>
            <person name="Grigoriev I.V."/>
            <person name="Spatafora J.W."/>
            <person name="Barlow D."/>
            <person name="Biffinger J."/>
            <person name="Kelley-Loughnane N."/>
            <person name="Varaljay V.A."/>
            <person name="Crookes-Goodson W.J."/>
        </authorList>
    </citation>
    <scope>NUCLEOTIDE SEQUENCE</scope>
    <source>
        <strain evidence="8">5307AH</strain>
    </source>
</reference>
<evidence type="ECO:0000256" key="1">
    <source>
        <dbReference type="ARBA" id="ARBA00004141"/>
    </source>
</evidence>
<dbReference type="GO" id="GO:0005886">
    <property type="term" value="C:plasma membrane"/>
    <property type="evidence" value="ECO:0007669"/>
    <property type="project" value="TreeGrafter"/>
</dbReference>
<evidence type="ECO:0000313" key="9">
    <source>
        <dbReference type="Proteomes" id="UP001182556"/>
    </source>
</evidence>
<dbReference type="InterPro" id="IPR020846">
    <property type="entry name" value="MFS_dom"/>
</dbReference>
<feature type="transmembrane region" description="Helical" evidence="6">
    <location>
        <begin position="52"/>
        <end position="75"/>
    </location>
</feature>
<evidence type="ECO:0000259" key="7">
    <source>
        <dbReference type="PROSITE" id="PS50850"/>
    </source>
</evidence>
<dbReference type="PROSITE" id="PS50850">
    <property type="entry name" value="MFS"/>
    <property type="match status" value="1"/>
</dbReference>
<dbReference type="PANTHER" id="PTHR23502:SF30">
    <property type="entry name" value="TRANSPORTER, PUTATIVE (AFU_ORTHOLOGUE AFUA_8G04702)-RELATED"/>
    <property type="match status" value="1"/>
</dbReference>
<organism evidence="8 9">
    <name type="scientific">Papiliotrema laurentii</name>
    <name type="common">Cryptococcus laurentii</name>
    <dbReference type="NCBI Taxonomy" id="5418"/>
    <lineage>
        <taxon>Eukaryota</taxon>
        <taxon>Fungi</taxon>
        <taxon>Dikarya</taxon>
        <taxon>Basidiomycota</taxon>
        <taxon>Agaricomycotina</taxon>
        <taxon>Tremellomycetes</taxon>
        <taxon>Tremellales</taxon>
        <taxon>Rhynchogastremaceae</taxon>
        <taxon>Papiliotrema</taxon>
    </lineage>
</organism>
<dbReference type="Pfam" id="PF07690">
    <property type="entry name" value="MFS_1"/>
    <property type="match status" value="1"/>
</dbReference>
<protein>
    <submittedName>
        <fullName evidence="8">Major facilitator superfamily domain-containing protein</fullName>
    </submittedName>
</protein>
<accession>A0AAD9FNH9</accession>
<comment type="caution">
    <text evidence="8">The sequence shown here is derived from an EMBL/GenBank/DDBJ whole genome shotgun (WGS) entry which is preliminary data.</text>
</comment>
<feature type="transmembrane region" description="Helical" evidence="6">
    <location>
        <begin position="394"/>
        <end position="415"/>
    </location>
</feature>
<feature type="transmembrane region" description="Helical" evidence="6">
    <location>
        <begin position="178"/>
        <end position="201"/>
    </location>
</feature>
<feature type="transmembrane region" description="Helical" evidence="6">
    <location>
        <begin position="119"/>
        <end position="136"/>
    </location>
</feature>
<feature type="compositionally biased region" description="Basic and acidic residues" evidence="5">
    <location>
        <begin position="248"/>
        <end position="262"/>
    </location>
</feature>
<dbReference type="EMBL" id="JAODAN010000006">
    <property type="protein sequence ID" value="KAK1923339.1"/>
    <property type="molecule type" value="Genomic_DNA"/>
</dbReference>
<feature type="transmembrane region" description="Helical" evidence="6">
    <location>
        <begin position="421"/>
        <end position="447"/>
    </location>
</feature>
<feature type="transmembrane region" description="Helical" evidence="6">
    <location>
        <begin position="207"/>
        <end position="227"/>
    </location>
</feature>
<feature type="domain" description="Major facilitator superfamily (MFS) profile" evidence="7">
    <location>
        <begin position="53"/>
        <end position="541"/>
    </location>
</feature>
<evidence type="ECO:0000256" key="2">
    <source>
        <dbReference type="ARBA" id="ARBA00022692"/>
    </source>
</evidence>
<evidence type="ECO:0000256" key="5">
    <source>
        <dbReference type="SAM" id="MobiDB-lite"/>
    </source>
</evidence>
<feature type="transmembrane region" description="Helical" evidence="6">
    <location>
        <begin position="306"/>
        <end position="333"/>
    </location>
</feature>
<feature type="transmembrane region" description="Helical" evidence="6">
    <location>
        <begin position="95"/>
        <end position="114"/>
    </location>
</feature>
<evidence type="ECO:0000256" key="3">
    <source>
        <dbReference type="ARBA" id="ARBA00022989"/>
    </source>
</evidence>
<feature type="transmembrane region" description="Helical" evidence="6">
    <location>
        <begin position="148"/>
        <end position="166"/>
    </location>
</feature>
<evidence type="ECO:0000313" key="8">
    <source>
        <dbReference type="EMBL" id="KAK1923339.1"/>
    </source>
</evidence>